<keyword evidence="2" id="KW-1185">Reference proteome</keyword>
<accession>A0A7W7B4K2</accession>
<gene>
    <name evidence="1" type="ORF">GGQ98_003552</name>
</gene>
<dbReference type="RefSeq" id="WP_184071911.1">
    <property type="nucleotide sequence ID" value="NZ_JACHNZ010000066.1"/>
</dbReference>
<evidence type="ECO:0000313" key="1">
    <source>
        <dbReference type="EMBL" id="MBB4633894.1"/>
    </source>
</evidence>
<sequence>MNLASSPPSSTGVHEALIIDAARCWREARDGDSPLPTLFSRLEQRRVGVLAPSLNALFAVHQAWSGRRFRTAASESAGLTEDERHLLQLLHGGVNAVPYGAKRPSLSGPLQIALRSTRVMLRRVLESENPA</sequence>
<dbReference type="AlphaFoldDB" id="A0A7W7B4K2"/>
<organism evidence="1 2">
    <name type="scientific">Sphingosinicella soli</name>
    <dbReference type="NCBI Taxonomy" id="333708"/>
    <lineage>
        <taxon>Bacteria</taxon>
        <taxon>Pseudomonadati</taxon>
        <taxon>Pseudomonadota</taxon>
        <taxon>Alphaproteobacteria</taxon>
        <taxon>Sphingomonadales</taxon>
        <taxon>Sphingosinicellaceae</taxon>
        <taxon>Sphingosinicella</taxon>
    </lineage>
</organism>
<comment type="caution">
    <text evidence="1">The sequence shown here is derived from an EMBL/GenBank/DDBJ whole genome shotgun (WGS) entry which is preliminary data.</text>
</comment>
<proteinExistence type="predicted"/>
<protein>
    <submittedName>
        <fullName evidence="1">Uncharacterized protein</fullName>
    </submittedName>
</protein>
<dbReference type="EMBL" id="JACHNZ010000066">
    <property type="protein sequence ID" value="MBB4633894.1"/>
    <property type="molecule type" value="Genomic_DNA"/>
</dbReference>
<reference evidence="1 2" key="1">
    <citation type="submission" date="2020-08" db="EMBL/GenBank/DDBJ databases">
        <title>Genomic Encyclopedia of Type Strains, Phase IV (KMG-IV): sequencing the most valuable type-strain genomes for metagenomic binning, comparative biology and taxonomic classification.</title>
        <authorList>
            <person name="Goeker M."/>
        </authorList>
    </citation>
    <scope>NUCLEOTIDE SEQUENCE [LARGE SCALE GENOMIC DNA]</scope>
    <source>
        <strain evidence="1 2">DSM 17328</strain>
    </source>
</reference>
<name>A0A7W7B4K2_9SPHN</name>
<evidence type="ECO:0000313" key="2">
    <source>
        <dbReference type="Proteomes" id="UP000566324"/>
    </source>
</evidence>
<dbReference type="Proteomes" id="UP000566324">
    <property type="component" value="Unassembled WGS sequence"/>
</dbReference>